<dbReference type="PATRIC" id="fig|1382798.3.peg.2244"/>
<dbReference type="AlphaFoldDB" id="A0A0D7W4V2"/>
<keyword evidence="1" id="KW-0812">Transmembrane</keyword>
<dbReference type="EMBL" id="JTDV01000002">
    <property type="protein sequence ID" value="KJD34150.1"/>
    <property type="molecule type" value="Genomic_DNA"/>
</dbReference>
<evidence type="ECO:0000313" key="2">
    <source>
        <dbReference type="EMBL" id="KJD34150.1"/>
    </source>
</evidence>
<organism evidence="2 3">
    <name type="scientific">Neotamlana nanhaiensis</name>
    <dbReference type="NCBI Taxonomy" id="1382798"/>
    <lineage>
        <taxon>Bacteria</taxon>
        <taxon>Pseudomonadati</taxon>
        <taxon>Bacteroidota</taxon>
        <taxon>Flavobacteriia</taxon>
        <taxon>Flavobacteriales</taxon>
        <taxon>Flavobacteriaceae</taxon>
        <taxon>Neotamlana</taxon>
    </lineage>
</organism>
<reference evidence="2 3" key="1">
    <citation type="journal article" date="2015" name="Antonie Van Leeuwenhoek">
        <title>Tamlana nanhaiensis sp. nov., isolated from surface seawater collected from the South China Sea.</title>
        <authorList>
            <person name="Liu X."/>
            <person name="Lai Q."/>
            <person name="Du Y."/>
            <person name="Li G."/>
            <person name="Sun F."/>
            <person name="Shao Z."/>
        </authorList>
    </citation>
    <scope>NUCLEOTIDE SEQUENCE [LARGE SCALE GENOMIC DNA]</scope>
    <source>
        <strain evidence="2 3">FHC16</strain>
    </source>
</reference>
<feature type="transmembrane region" description="Helical" evidence="1">
    <location>
        <begin position="56"/>
        <end position="80"/>
    </location>
</feature>
<accession>A0A0D7W4V2</accession>
<keyword evidence="1" id="KW-0472">Membrane</keyword>
<feature type="transmembrane region" description="Helical" evidence="1">
    <location>
        <begin position="138"/>
        <end position="158"/>
    </location>
</feature>
<name>A0A0D7W4V2_9FLAO</name>
<feature type="transmembrane region" description="Helical" evidence="1">
    <location>
        <begin position="92"/>
        <end position="118"/>
    </location>
</feature>
<keyword evidence="1" id="KW-1133">Transmembrane helix</keyword>
<dbReference type="RefSeq" id="WP_044625639.1">
    <property type="nucleotide sequence ID" value="NZ_JTDV01000002.1"/>
</dbReference>
<dbReference type="STRING" id="1382798.PK35_05340"/>
<feature type="transmembrane region" description="Helical" evidence="1">
    <location>
        <begin position="21"/>
        <end position="50"/>
    </location>
</feature>
<proteinExistence type="predicted"/>
<comment type="caution">
    <text evidence="2">The sequence shown here is derived from an EMBL/GenBank/DDBJ whole genome shotgun (WGS) entry which is preliminary data.</text>
</comment>
<dbReference type="Proteomes" id="UP000032361">
    <property type="component" value="Unassembled WGS sequence"/>
</dbReference>
<evidence type="ECO:0000256" key="1">
    <source>
        <dbReference type="SAM" id="Phobius"/>
    </source>
</evidence>
<keyword evidence="3" id="KW-1185">Reference proteome</keyword>
<sequence length="167" mass="19789">MLEEFEKQLNFNKNPSNLINLIGAGGFSIYSVFEIGNLFSFILLHVLIVLKFDIETIILAPEIVGFFLFCVLFISGFNFLFKSHQPDSQKLLIYSISLFFIVITIQFLFSFYMVQYLYENHSENYEIYYDNRNGFYEYQTIISLIPIIEYAIMAYFFLSKRKLVLFK</sequence>
<gene>
    <name evidence="2" type="ORF">PK35_05340</name>
</gene>
<protein>
    <submittedName>
        <fullName evidence="2">Uncharacterized protein</fullName>
    </submittedName>
</protein>
<evidence type="ECO:0000313" key="3">
    <source>
        <dbReference type="Proteomes" id="UP000032361"/>
    </source>
</evidence>